<sequence>MKVSIYNGTKRKQLSDAKGVYDGKSYEIRTPLLHVKIDWSDDYENFIAGIRIIIENLDSNNYKFVPADGSGEFHYADQSITTECVKSEKIKFVPFILEKLANTPAETGATIRIRVHEVGGDMLSPEKLRLL</sequence>
<dbReference type="EMBL" id="FNZR01000004">
    <property type="protein sequence ID" value="SEL24354.1"/>
    <property type="molecule type" value="Genomic_DNA"/>
</dbReference>
<evidence type="ECO:0000313" key="1">
    <source>
        <dbReference type="EMBL" id="SEL24354.1"/>
    </source>
</evidence>
<gene>
    <name evidence="1" type="ORF">SAMN05421740_10432</name>
</gene>
<accession>A0A1H7NLU0</accession>
<evidence type="ECO:0000313" key="2">
    <source>
        <dbReference type="Proteomes" id="UP000198916"/>
    </source>
</evidence>
<dbReference type="Proteomes" id="UP000198916">
    <property type="component" value="Unassembled WGS sequence"/>
</dbReference>
<organism evidence="1 2">
    <name type="scientific">Parapedobacter koreensis</name>
    <dbReference type="NCBI Taxonomy" id="332977"/>
    <lineage>
        <taxon>Bacteria</taxon>
        <taxon>Pseudomonadati</taxon>
        <taxon>Bacteroidota</taxon>
        <taxon>Sphingobacteriia</taxon>
        <taxon>Sphingobacteriales</taxon>
        <taxon>Sphingobacteriaceae</taxon>
        <taxon>Parapedobacter</taxon>
    </lineage>
</organism>
<proteinExistence type="predicted"/>
<dbReference type="RefSeq" id="WP_090605511.1">
    <property type="nucleotide sequence ID" value="NZ_FNZR01000004.1"/>
</dbReference>
<dbReference type="AlphaFoldDB" id="A0A1H7NLU0"/>
<reference evidence="2" key="1">
    <citation type="submission" date="2016-10" db="EMBL/GenBank/DDBJ databases">
        <authorList>
            <person name="Varghese N."/>
            <person name="Submissions S."/>
        </authorList>
    </citation>
    <scope>NUCLEOTIDE SEQUENCE [LARGE SCALE GENOMIC DNA]</scope>
    <source>
        <strain evidence="2">Jip14</strain>
    </source>
</reference>
<keyword evidence="2" id="KW-1185">Reference proteome</keyword>
<name>A0A1H7NLU0_9SPHI</name>
<protein>
    <submittedName>
        <fullName evidence="1">Uncharacterized protein</fullName>
    </submittedName>
</protein>